<proteinExistence type="inferred from homology"/>
<dbReference type="PROSITE" id="PS51365">
    <property type="entry name" value="RENAL_DIPEPTIDASE_2"/>
    <property type="match status" value="1"/>
</dbReference>
<gene>
    <name evidence="3" type="ORF">C7M84_010777</name>
</gene>
<dbReference type="InterPro" id="IPR032466">
    <property type="entry name" value="Metal_Hydrolase"/>
</dbReference>
<dbReference type="InterPro" id="IPR029149">
    <property type="entry name" value="Creatin/AminoP/Spt16_N"/>
</dbReference>
<keyword evidence="1" id="KW-0472">Membrane</keyword>
<dbReference type="Proteomes" id="UP000283509">
    <property type="component" value="Unassembled WGS sequence"/>
</dbReference>
<reference evidence="3 4" key="2">
    <citation type="submission" date="2019-01" db="EMBL/GenBank/DDBJ databases">
        <title>The decoding of complex shrimp genome reveals the adaptation for benthos swimmer, frequently molting mechanism and breeding impact on genome.</title>
        <authorList>
            <person name="Sun Y."/>
            <person name="Gao Y."/>
            <person name="Yu Y."/>
        </authorList>
    </citation>
    <scope>NUCLEOTIDE SEQUENCE [LARGE SCALE GENOMIC DNA]</scope>
    <source>
        <tissue evidence="3">Muscle</tissue>
    </source>
</reference>
<dbReference type="PANTHER" id="PTHR10443:SF12">
    <property type="entry name" value="DIPEPTIDASE"/>
    <property type="match status" value="1"/>
</dbReference>
<dbReference type="InterPro" id="IPR000587">
    <property type="entry name" value="Creatinase_N"/>
</dbReference>
<comment type="subcellular location">
    <subcellularLocation>
        <location evidence="1">Membrane</location>
        <topology evidence="1">Lipid-anchor</topology>
        <topology evidence="1">GPI-anchor</topology>
    </subcellularLocation>
</comment>
<dbReference type="GO" id="GO:0070573">
    <property type="term" value="F:metallodipeptidase activity"/>
    <property type="evidence" value="ECO:0007669"/>
    <property type="project" value="InterPro"/>
</dbReference>
<dbReference type="GO" id="GO:0046872">
    <property type="term" value="F:metal ion binding"/>
    <property type="evidence" value="ECO:0007669"/>
    <property type="project" value="UniProtKB-UniRule"/>
</dbReference>
<keyword evidence="1" id="KW-0325">Glycoprotein</keyword>
<keyword evidence="1" id="KW-0645">Protease</keyword>
<dbReference type="GO" id="GO:0006508">
    <property type="term" value="P:proteolysis"/>
    <property type="evidence" value="ECO:0007669"/>
    <property type="project" value="UniProtKB-KW"/>
</dbReference>
<dbReference type="SUPFAM" id="SSF53092">
    <property type="entry name" value="Creatinase/prolidase N-terminal domain"/>
    <property type="match status" value="1"/>
</dbReference>
<dbReference type="GO" id="GO:0098552">
    <property type="term" value="C:side of membrane"/>
    <property type="evidence" value="ECO:0007669"/>
    <property type="project" value="UniProtKB-KW"/>
</dbReference>
<comment type="subunit">
    <text evidence="1">Homodimer; disulfide-linked.</text>
</comment>
<keyword evidence="1" id="KW-0482">Metalloprotease</keyword>
<dbReference type="InterPro" id="IPR008257">
    <property type="entry name" value="Pept_M19"/>
</dbReference>
<dbReference type="Gene3D" id="3.40.350.10">
    <property type="entry name" value="Creatinase/prolidase N-terminal domain"/>
    <property type="match status" value="1"/>
</dbReference>
<dbReference type="Pfam" id="PF01244">
    <property type="entry name" value="Peptidase_M19"/>
    <property type="match status" value="1"/>
</dbReference>
<accession>A0A423T367</accession>
<evidence type="ECO:0000259" key="2">
    <source>
        <dbReference type="Pfam" id="PF01321"/>
    </source>
</evidence>
<dbReference type="EC" id="3.4.13.19" evidence="1"/>
<sequence length="593" mass="66031">MTVGSGLRNPVFFILVDGGEVARLRQEIANHGLSAFIVPTDDDHQSEYVGEADERRKYISGFSGSAGTAVVLMEEQALWTDGRYFLQADEQLDCNWLLMKAYMPGWPACYFRPRWLGDARQIGGDFDVFCPLHEGRRENRNIGGAFILGSHGKALSPRGRRERWVAVSAALLTSHEGFGRRLSEPLCFLRREAGCLVLVAVCLDLDVMTINILSRVSASRSKPGMALLAMPFDALAICWSTVLTRKTHTFTTRNPNILTNPSRKPLSSPRSHNDLAWNLRMFLHNKLHSFNLSADLAQEKPWMKSSFSHTDLPRLRRGHVAAQFWSVYVPCESQYLNTVQLLMEQIDVIKRMIAASPEETTLVTSPAGIEAEFHNGRVASLMGVEGGHSLASSMGVMRALYDLGVRYITLTHKCHTPWAECSETGGPAANSRGLTPYGKEMIREMNRLGMMVDLSHSSTNTVRDALETSLAPVIFFALGRRALCDIERNVPDDASNRGLVMVSFYNDFLTCGKKATIRNVIEHINHIRSMAGVDHVGLGAGYDGINRTAAGLEDVSKYPELFAELLRDETWSLQDLKKLAGVNLLRVFREVEQ</sequence>
<dbReference type="EMBL" id="QCYY01002369">
    <property type="protein sequence ID" value="ROT70936.1"/>
    <property type="molecule type" value="Genomic_DNA"/>
</dbReference>
<keyword evidence="1" id="KW-0378">Hydrolase</keyword>
<keyword evidence="1" id="KW-0479">Metal-binding</keyword>
<keyword evidence="4" id="KW-1185">Reference proteome</keyword>
<organism evidence="3 4">
    <name type="scientific">Penaeus vannamei</name>
    <name type="common">Whiteleg shrimp</name>
    <name type="synonym">Litopenaeus vannamei</name>
    <dbReference type="NCBI Taxonomy" id="6689"/>
    <lineage>
        <taxon>Eukaryota</taxon>
        <taxon>Metazoa</taxon>
        <taxon>Ecdysozoa</taxon>
        <taxon>Arthropoda</taxon>
        <taxon>Crustacea</taxon>
        <taxon>Multicrustacea</taxon>
        <taxon>Malacostraca</taxon>
        <taxon>Eumalacostraca</taxon>
        <taxon>Eucarida</taxon>
        <taxon>Decapoda</taxon>
        <taxon>Dendrobranchiata</taxon>
        <taxon>Penaeoidea</taxon>
        <taxon>Penaeidae</taxon>
        <taxon>Penaeus</taxon>
    </lineage>
</organism>
<keyword evidence="1" id="KW-0862">Zinc</keyword>
<keyword evidence="1" id="KW-1015">Disulfide bond</keyword>
<dbReference type="Gene3D" id="3.20.20.140">
    <property type="entry name" value="Metal-dependent hydrolases"/>
    <property type="match status" value="1"/>
</dbReference>
<feature type="domain" description="Creatinase N-terminal" evidence="2">
    <location>
        <begin position="22"/>
        <end position="97"/>
    </location>
</feature>
<protein>
    <recommendedName>
        <fullName evidence="1">Dipeptidase</fullName>
        <ecNumber evidence="1">3.4.13.19</ecNumber>
    </recommendedName>
</protein>
<reference evidence="3 4" key="1">
    <citation type="submission" date="2018-04" db="EMBL/GenBank/DDBJ databases">
        <authorList>
            <person name="Zhang X."/>
            <person name="Yuan J."/>
            <person name="Li F."/>
            <person name="Xiang J."/>
        </authorList>
    </citation>
    <scope>NUCLEOTIDE SEQUENCE [LARGE SCALE GENOMIC DNA]</scope>
    <source>
        <tissue evidence="3">Muscle</tissue>
    </source>
</reference>
<dbReference type="PANTHER" id="PTHR10443">
    <property type="entry name" value="MICROSOMAL DIPEPTIDASE"/>
    <property type="match status" value="1"/>
</dbReference>
<keyword evidence="1" id="KW-0449">Lipoprotein</keyword>
<dbReference type="SUPFAM" id="SSF51556">
    <property type="entry name" value="Metallo-dependent hydrolases"/>
    <property type="match status" value="1"/>
</dbReference>
<comment type="caution">
    <text evidence="3">The sequence shown here is derived from an EMBL/GenBank/DDBJ whole genome shotgun (WGS) entry which is preliminary data.</text>
</comment>
<feature type="non-terminal residue" evidence="3">
    <location>
        <position position="593"/>
    </location>
</feature>
<comment type="catalytic activity">
    <reaction evidence="1">
        <text>an L-aminoacyl-L-amino acid + H2O = 2 an L-alpha-amino acid</text>
        <dbReference type="Rhea" id="RHEA:48940"/>
        <dbReference type="ChEBI" id="CHEBI:15377"/>
        <dbReference type="ChEBI" id="CHEBI:59869"/>
        <dbReference type="ChEBI" id="CHEBI:77460"/>
        <dbReference type="EC" id="3.4.13.19"/>
    </reaction>
</comment>
<keyword evidence="1" id="KW-0224">Dipeptidase</keyword>
<comment type="similarity">
    <text evidence="1">Belongs to the metallo-dependent hydrolases superfamily. Peptidase M19 family.</text>
</comment>
<name>A0A423T367_PENVA</name>
<dbReference type="AlphaFoldDB" id="A0A423T367"/>
<dbReference type="CDD" id="cd01301">
    <property type="entry name" value="rDP_like"/>
    <property type="match status" value="1"/>
</dbReference>
<keyword evidence="1" id="KW-0336">GPI-anchor</keyword>
<evidence type="ECO:0000313" key="3">
    <source>
        <dbReference type="EMBL" id="ROT70936.1"/>
    </source>
</evidence>
<dbReference type="OrthoDB" id="9995434at2759"/>
<dbReference type="Pfam" id="PF01321">
    <property type="entry name" value="Creatinase_N"/>
    <property type="match status" value="1"/>
</dbReference>
<evidence type="ECO:0000256" key="1">
    <source>
        <dbReference type="RuleBase" id="RU341113"/>
    </source>
</evidence>
<evidence type="ECO:0000313" key="4">
    <source>
        <dbReference type="Proteomes" id="UP000283509"/>
    </source>
</evidence>
<comment type="cofactor">
    <cofactor evidence="1">
        <name>Zn(2+)</name>
        <dbReference type="ChEBI" id="CHEBI:29105"/>
    </cofactor>
</comment>